<comment type="caution">
    <text evidence="3">The sequence shown here is derived from an EMBL/GenBank/DDBJ whole genome shotgun (WGS) entry which is preliminary data.</text>
</comment>
<keyword evidence="4" id="KW-1185">Reference proteome</keyword>
<evidence type="ECO:0000313" key="3">
    <source>
        <dbReference type="EMBL" id="MPC63844.1"/>
    </source>
</evidence>
<name>A0A5B7H4R0_PORTR</name>
<feature type="region of interest" description="Disordered" evidence="1">
    <location>
        <begin position="220"/>
        <end position="242"/>
    </location>
</feature>
<feature type="domain" description="Endonuclease/exonuclease/phosphatase" evidence="2">
    <location>
        <begin position="22"/>
        <end position="112"/>
    </location>
</feature>
<sequence length="355" mass="39533">MLCGDGVEVLALELHVGSLWLLVYNIYRSQRHQLEAGELLTLAAHTSLLVGGDFNAHHAVLHSLSRANEAGRHLAVLLEDVPYVRLLNTGEATHTWGGRLDLTLVLRDLAAGAAWRERDVTEALQRAADAAIPCARSRRHRPDWWFYNEEVREQNHRVNVHRKLYKRCPNPTNLRLLQDVVAGALEVSLKAKDAKWLEWCSNLSQHTSLGQLWRSIRTASGAAPPRPAAHPHPQQEAERLPRRDYAFRASVEEADDTDRAFTQQELDRAKRRGRGTAAGSDGVLYSMLAHVELDRDAALLALSSQEFENGTPQGSILSPCLFNLMGLLVALPFQDGTVLLSYADDLDLISEKCEG</sequence>
<dbReference type="Proteomes" id="UP000324222">
    <property type="component" value="Unassembled WGS sequence"/>
</dbReference>
<organism evidence="3 4">
    <name type="scientific">Portunus trituberculatus</name>
    <name type="common">Swimming crab</name>
    <name type="synonym">Neptunus trituberculatus</name>
    <dbReference type="NCBI Taxonomy" id="210409"/>
    <lineage>
        <taxon>Eukaryota</taxon>
        <taxon>Metazoa</taxon>
        <taxon>Ecdysozoa</taxon>
        <taxon>Arthropoda</taxon>
        <taxon>Crustacea</taxon>
        <taxon>Multicrustacea</taxon>
        <taxon>Malacostraca</taxon>
        <taxon>Eumalacostraca</taxon>
        <taxon>Eucarida</taxon>
        <taxon>Decapoda</taxon>
        <taxon>Pleocyemata</taxon>
        <taxon>Brachyura</taxon>
        <taxon>Eubrachyura</taxon>
        <taxon>Portunoidea</taxon>
        <taxon>Portunidae</taxon>
        <taxon>Portuninae</taxon>
        <taxon>Portunus</taxon>
    </lineage>
</organism>
<evidence type="ECO:0000313" key="4">
    <source>
        <dbReference type="Proteomes" id="UP000324222"/>
    </source>
</evidence>
<dbReference type="InterPro" id="IPR005135">
    <property type="entry name" value="Endo/exonuclease/phosphatase"/>
</dbReference>
<dbReference type="SUPFAM" id="SSF56219">
    <property type="entry name" value="DNase I-like"/>
    <property type="match status" value="1"/>
</dbReference>
<dbReference type="OrthoDB" id="6373033at2759"/>
<gene>
    <name evidence="3" type="ORF">E2C01_057950</name>
</gene>
<dbReference type="Pfam" id="PF14529">
    <property type="entry name" value="Exo_endo_phos_2"/>
    <property type="match status" value="1"/>
</dbReference>
<protein>
    <recommendedName>
        <fullName evidence="2">Endonuclease/exonuclease/phosphatase domain-containing protein</fullName>
    </recommendedName>
</protein>
<feature type="compositionally biased region" description="Basic and acidic residues" evidence="1">
    <location>
        <begin position="233"/>
        <end position="242"/>
    </location>
</feature>
<evidence type="ECO:0000256" key="1">
    <source>
        <dbReference type="SAM" id="MobiDB-lite"/>
    </source>
</evidence>
<reference evidence="3 4" key="1">
    <citation type="submission" date="2019-05" db="EMBL/GenBank/DDBJ databases">
        <title>Another draft genome of Portunus trituberculatus and its Hox gene families provides insights of decapod evolution.</title>
        <authorList>
            <person name="Jeong J.-H."/>
            <person name="Song I."/>
            <person name="Kim S."/>
            <person name="Choi T."/>
            <person name="Kim D."/>
            <person name="Ryu S."/>
            <person name="Kim W."/>
        </authorList>
    </citation>
    <scope>NUCLEOTIDE SEQUENCE [LARGE SCALE GENOMIC DNA]</scope>
    <source>
        <tissue evidence="3">Muscle</tissue>
    </source>
</reference>
<dbReference type="EMBL" id="VSRR010021332">
    <property type="protein sequence ID" value="MPC63844.1"/>
    <property type="molecule type" value="Genomic_DNA"/>
</dbReference>
<accession>A0A5B7H4R0</accession>
<dbReference type="InterPro" id="IPR036691">
    <property type="entry name" value="Endo/exonu/phosph_ase_sf"/>
</dbReference>
<dbReference type="GO" id="GO:0003824">
    <property type="term" value="F:catalytic activity"/>
    <property type="evidence" value="ECO:0007669"/>
    <property type="project" value="InterPro"/>
</dbReference>
<dbReference type="AlphaFoldDB" id="A0A5B7H4R0"/>
<evidence type="ECO:0000259" key="2">
    <source>
        <dbReference type="Pfam" id="PF14529"/>
    </source>
</evidence>
<dbReference type="Gene3D" id="3.60.10.10">
    <property type="entry name" value="Endonuclease/exonuclease/phosphatase"/>
    <property type="match status" value="1"/>
</dbReference>
<proteinExistence type="predicted"/>